<dbReference type="PANTHER" id="PTHR43377">
    <property type="entry name" value="BILIVERDIN REDUCTASE A"/>
    <property type="match status" value="1"/>
</dbReference>
<accession>A0A9D2A630</accession>
<evidence type="ECO:0000313" key="4">
    <source>
        <dbReference type="EMBL" id="HIZ02938.1"/>
    </source>
</evidence>
<dbReference type="PANTHER" id="PTHR43377:SF2">
    <property type="entry name" value="BINDING ROSSMANN FOLD OXIDOREDUCTASE, PUTATIVE (AFU_ORTHOLOGUE AFUA_4G00560)-RELATED"/>
    <property type="match status" value="1"/>
</dbReference>
<dbReference type="Proteomes" id="UP000824132">
    <property type="component" value="Unassembled WGS sequence"/>
</dbReference>
<name>A0A9D2A630_9FIRM</name>
<evidence type="ECO:0000313" key="5">
    <source>
        <dbReference type="Proteomes" id="UP000824132"/>
    </source>
</evidence>
<dbReference type="InterPro" id="IPR051450">
    <property type="entry name" value="Gfo/Idh/MocA_Oxidoreductases"/>
</dbReference>
<dbReference type="Gene3D" id="3.30.360.10">
    <property type="entry name" value="Dihydrodipicolinate Reductase, domain 2"/>
    <property type="match status" value="1"/>
</dbReference>
<dbReference type="InterPro" id="IPR000683">
    <property type="entry name" value="Gfo/Idh/MocA-like_OxRdtase_N"/>
</dbReference>
<dbReference type="Gene3D" id="3.40.50.720">
    <property type="entry name" value="NAD(P)-binding Rossmann-like Domain"/>
    <property type="match status" value="1"/>
</dbReference>
<reference evidence="4" key="1">
    <citation type="journal article" date="2021" name="PeerJ">
        <title>Extensive microbial diversity within the chicken gut microbiome revealed by metagenomics and culture.</title>
        <authorList>
            <person name="Gilroy R."/>
            <person name="Ravi A."/>
            <person name="Getino M."/>
            <person name="Pursley I."/>
            <person name="Horton D.L."/>
            <person name="Alikhan N.F."/>
            <person name="Baker D."/>
            <person name="Gharbi K."/>
            <person name="Hall N."/>
            <person name="Watson M."/>
            <person name="Adriaenssens E.M."/>
            <person name="Foster-Nyarko E."/>
            <person name="Jarju S."/>
            <person name="Secka A."/>
            <person name="Antonio M."/>
            <person name="Oren A."/>
            <person name="Chaudhuri R.R."/>
            <person name="La Ragione R."/>
            <person name="Hildebrand F."/>
            <person name="Pallen M.J."/>
        </authorList>
    </citation>
    <scope>NUCLEOTIDE SEQUENCE</scope>
    <source>
        <strain evidence="4">CHK187-5294</strain>
    </source>
</reference>
<sequence>MTKKLMIFGFGQRGSIYASYAAAYPEQFELVAIIENDCERIEKARKLYPAVSIFTDYNEAIHAKIPADLVAVATQDNQHKEHAIAMMRAGYDLLLEKPIANTEEECLAIYRASKKFNRKVIVCHVLRYTPFYSAIKRTIESGALGEVITIQASENVGYFHQAHSYVRGPWRNSKESSPMILAKCCHDMDILRYLMDEKCESVNSYGSLFYFNESHAPEGHAKYCSECKYEDCIYKAQTLYTTEGKDWCANYFTTREHTKENIIEDLRHTQYDRCVYACDNDVVDHQVTIARFSKGKTAAHTMTAFSREIYRDIKIYGTKAELYGVMENNLIEVRPFGGEIYHVPVDTSRATLGGHCGGDFFMMQNVYKAINGERAEGITYLDVSMESHLMSFAAERSRLRNGKSEKIQNGDNV</sequence>
<comment type="caution">
    <text evidence="4">The sequence shown here is derived from an EMBL/GenBank/DDBJ whole genome shotgun (WGS) entry which is preliminary data.</text>
</comment>
<dbReference type="AlphaFoldDB" id="A0A9D2A630"/>
<dbReference type="SUPFAM" id="SSF51735">
    <property type="entry name" value="NAD(P)-binding Rossmann-fold domains"/>
    <property type="match status" value="1"/>
</dbReference>
<dbReference type="EMBL" id="DXCL01000009">
    <property type="protein sequence ID" value="HIZ02938.1"/>
    <property type="molecule type" value="Genomic_DNA"/>
</dbReference>
<gene>
    <name evidence="4" type="ORF">H9727_01480</name>
</gene>
<dbReference type="InterPro" id="IPR004104">
    <property type="entry name" value="Gfo/Idh/MocA-like_OxRdtase_C"/>
</dbReference>
<dbReference type="Pfam" id="PF02894">
    <property type="entry name" value="GFO_IDH_MocA_C"/>
    <property type="match status" value="1"/>
</dbReference>
<dbReference type="InterPro" id="IPR036291">
    <property type="entry name" value="NAD(P)-bd_dom_sf"/>
</dbReference>
<organism evidence="4 5">
    <name type="scientific">Candidatus Borkfalkia avistercoris</name>
    <dbReference type="NCBI Taxonomy" id="2838504"/>
    <lineage>
        <taxon>Bacteria</taxon>
        <taxon>Bacillati</taxon>
        <taxon>Bacillota</taxon>
        <taxon>Clostridia</taxon>
        <taxon>Christensenellales</taxon>
        <taxon>Christensenellaceae</taxon>
        <taxon>Candidatus Borkfalkia</taxon>
    </lineage>
</organism>
<evidence type="ECO:0000259" key="3">
    <source>
        <dbReference type="Pfam" id="PF02894"/>
    </source>
</evidence>
<feature type="domain" description="Gfo/Idh/MocA-like oxidoreductase N-terminal" evidence="2">
    <location>
        <begin position="4"/>
        <end position="123"/>
    </location>
</feature>
<dbReference type="SUPFAM" id="SSF55347">
    <property type="entry name" value="Glyceraldehyde-3-phosphate dehydrogenase-like, C-terminal domain"/>
    <property type="match status" value="1"/>
</dbReference>
<dbReference type="GO" id="GO:0000166">
    <property type="term" value="F:nucleotide binding"/>
    <property type="evidence" value="ECO:0007669"/>
    <property type="project" value="InterPro"/>
</dbReference>
<reference evidence="4" key="2">
    <citation type="submission" date="2021-04" db="EMBL/GenBank/DDBJ databases">
        <authorList>
            <person name="Gilroy R."/>
        </authorList>
    </citation>
    <scope>NUCLEOTIDE SEQUENCE</scope>
    <source>
        <strain evidence="4">CHK187-5294</strain>
    </source>
</reference>
<protein>
    <submittedName>
        <fullName evidence="4">Gfo/Idh/MocA family oxidoreductase</fullName>
    </submittedName>
</protein>
<dbReference type="Pfam" id="PF01408">
    <property type="entry name" value="GFO_IDH_MocA"/>
    <property type="match status" value="1"/>
</dbReference>
<evidence type="ECO:0000259" key="2">
    <source>
        <dbReference type="Pfam" id="PF01408"/>
    </source>
</evidence>
<comment type="similarity">
    <text evidence="1">Belongs to the Gfo/Idh/MocA family.</text>
</comment>
<evidence type="ECO:0000256" key="1">
    <source>
        <dbReference type="ARBA" id="ARBA00010928"/>
    </source>
</evidence>
<proteinExistence type="inferred from homology"/>
<feature type="domain" description="Gfo/Idh/MocA-like oxidoreductase C-terminal" evidence="3">
    <location>
        <begin position="136"/>
        <end position="380"/>
    </location>
</feature>